<dbReference type="GeneID" id="38784241"/>
<name>A0A401GYT7_9APHY</name>
<evidence type="ECO:0000256" key="1">
    <source>
        <dbReference type="SAM" id="MobiDB-lite"/>
    </source>
</evidence>
<keyword evidence="3" id="KW-1185">Reference proteome</keyword>
<dbReference type="EMBL" id="BFAD01000010">
    <property type="protein sequence ID" value="GBE87324.1"/>
    <property type="molecule type" value="Genomic_DNA"/>
</dbReference>
<sequence>MLGAAVIWMANALVSRPGEWKIDKELSDQCSQWYDPEQDSDDDDDDELGENLEPVRGARGVYFLSDIRDDRSAWRLPGTRLMEQAQLLVLYGASDMAELSRIMGAGVAVRRMEPANKRRMNNRTQHTLSVQYIQPDPDPAQLPEFRLRTRGFVLRPEMRMRGLDVLDGPPSDEESDIDRVAQRIWRQFPNDLIQVSPNYKKRSDGPYTTLTRTEQDNATAEVFLSFEIPFREFYVRYVSQEHWDTILFDRFFPPKGYVPTNRVQNQSGCKYYAEYVSFMNRLNNEAARAARQEFRVLFNQLAWVPNMLCDRIWTTKPMRGREYRRFPPGSGSAPQIALNPHVYRANVISIRAANPDTDIEVDSNSPARRDSSSEVSGAVSAPDAAIGQHGPHINQPLGAIFHQSPPPAQLPPPMPSPPAGPDMEEEESPYQLDSPPANRLEEEESSPVRQNQRPRTPDSPSPYRRARSRNGIVPGSRN</sequence>
<dbReference type="Proteomes" id="UP000287166">
    <property type="component" value="Unassembled WGS sequence"/>
</dbReference>
<feature type="compositionally biased region" description="Pro residues" evidence="1">
    <location>
        <begin position="404"/>
        <end position="420"/>
    </location>
</feature>
<gene>
    <name evidence="2" type="ORF">SCP_1005720</name>
</gene>
<proteinExistence type="predicted"/>
<evidence type="ECO:0000313" key="2">
    <source>
        <dbReference type="EMBL" id="GBE87324.1"/>
    </source>
</evidence>
<feature type="region of interest" description="Disordered" evidence="1">
    <location>
        <begin position="32"/>
        <end position="51"/>
    </location>
</feature>
<dbReference type="RefSeq" id="XP_027618237.1">
    <property type="nucleotide sequence ID" value="XM_027762436.1"/>
</dbReference>
<feature type="region of interest" description="Disordered" evidence="1">
    <location>
        <begin position="357"/>
        <end position="478"/>
    </location>
</feature>
<accession>A0A401GYT7</accession>
<protein>
    <submittedName>
        <fullName evidence="2">Uncharacterized protein</fullName>
    </submittedName>
</protein>
<dbReference type="STRING" id="139825.A0A401GYT7"/>
<dbReference type="InParanoid" id="A0A401GYT7"/>
<reference evidence="2 3" key="1">
    <citation type="journal article" date="2018" name="Sci. Rep.">
        <title>Genome sequence of the cauliflower mushroom Sparassis crispa (Hanabiratake) and its association with beneficial usage.</title>
        <authorList>
            <person name="Kiyama R."/>
            <person name="Furutani Y."/>
            <person name="Kawaguchi K."/>
            <person name="Nakanishi T."/>
        </authorList>
    </citation>
    <scope>NUCLEOTIDE SEQUENCE [LARGE SCALE GENOMIC DNA]</scope>
</reference>
<dbReference type="AlphaFoldDB" id="A0A401GYT7"/>
<organism evidence="2 3">
    <name type="scientific">Sparassis crispa</name>
    <dbReference type="NCBI Taxonomy" id="139825"/>
    <lineage>
        <taxon>Eukaryota</taxon>
        <taxon>Fungi</taxon>
        <taxon>Dikarya</taxon>
        <taxon>Basidiomycota</taxon>
        <taxon>Agaricomycotina</taxon>
        <taxon>Agaricomycetes</taxon>
        <taxon>Polyporales</taxon>
        <taxon>Sparassidaceae</taxon>
        <taxon>Sparassis</taxon>
    </lineage>
</organism>
<feature type="compositionally biased region" description="Acidic residues" evidence="1">
    <location>
        <begin position="36"/>
        <end position="50"/>
    </location>
</feature>
<comment type="caution">
    <text evidence="2">The sequence shown here is derived from an EMBL/GenBank/DDBJ whole genome shotgun (WGS) entry which is preliminary data.</text>
</comment>
<dbReference type="OrthoDB" id="3132725at2759"/>
<evidence type="ECO:0000313" key="3">
    <source>
        <dbReference type="Proteomes" id="UP000287166"/>
    </source>
</evidence>